<dbReference type="Gene3D" id="3.30.1310.10">
    <property type="entry name" value="Nucleoid-associated protein YbaB-like domain"/>
    <property type="match status" value="1"/>
</dbReference>
<dbReference type="InterPro" id="IPR004401">
    <property type="entry name" value="YbaB/EbfC"/>
</dbReference>
<dbReference type="InterPro" id="IPR022754">
    <property type="entry name" value="DNA_pol_III_gamma-3"/>
</dbReference>
<keyword evidence="6" id="KW-0479">Metal-binding</keyword>
<dbReference type="InterPro" id="IPR008921">
    <property type="entry name" value="DNA_pol3_clamp-load_cplx_C"/>
</dbReference>
<evidence type="ECO:0000256" key="4">
    <source>
        <dbReference type="ARBA" id="ARBA00022695"/>
    </source>
</evidence>
<keyword evidence="16" id="KW-1185">Reference proteome</keyword>
<dbReference type="Pfam" id="PF02575">
    <property type="entry name" value="YbaB_DNA_bd"/>
    <property type="match status" value="1"/>
</dbReference>
<accession>A0AA35RGX1</accession>
<protein>
    <recommendedName>
        <fullName evidence="2">DNA-directed DNA polymerase</fullName>
        <ecNumber evidence="2">2.7.7.7</ecNumber>
    </recommendedName>
</protein>
<dbReference type="Gene3D" id="1.10.8.60">
    <property type="match status" value="1"/>
</dbReference>
<dbReference type="InterPro" id="IPR045085">
    <property type="entry name" value="HLD_clamp_pol_III_gamma_tau"/>
</dbReference>
<dbReference type="CDD" id="cd00009">
    <property type="entry name" value="AAA"/>
    <property type="match status" value="1"/>
</dbReference>
<keyword evidence="5" id="KW-0235">DNA replication</keyword>
<feature type="compositionally biased region" description="Pro residues" evidence="13">
    <location>
        <begin position="411"/>
        <end position="420"/>
    </location>
</feature>
<dbReference type="FunFam" id="1.10.8.60:FF:000013">
    <property type="entry name" value="DNA polymerase III subunit gamma/tau"/>
    <property type="match status" value="1"/>
</dbReference>
<dbReference type="HAMAP" id="MF_00274">
    <property type="entry name" value="DNA_YbaB_EbfC"/>
    <property type="match status" value="1"/>
</dbReference>
<evidence type="ECO:0000256" key="13">
    <source>
        <dbReference type="SAM" id="MobiDB-lite"/>
    </source>
</evidence>
<comment type="similarity">
    <text evidence="1">Belongs to the DnaX/STICHEL family.</text>
</comment>
<name>A0AA35RGX1_GEOBA</name>
<dbReference type="SMART" id="SM00382">
    <property type="entry name" value="AAA"/>
    <property type="match status" value="1"/>
</dbReference>
<dbReference type="InterPro" id="IPR027417">
    <property type="entry name" value="P-loop_NTPase"/>
</dbReference>
<dbReference type="Gene3D" id="3.40.50.300">
    <property type="entry name" value="P-loop containing nucleotide triphosphate hydrolases"/>
    <property type="match status" value="1"/>
</dbReference>
<dbReference type="FunFam" id="3.40.50.300:FF:000014">
    <property type="entry name" value="DNA polymerase III subunit gamma/tau"/>
    <property type="match status" value="1"/>
</dbReference>
<evidence type="ECO:0000256" key="5">
    <source>
        <dbReference type="ARBA" id="ARBA00022705"/>
    </source>
</evidence>
<evidence type="ECO:0000256" key="12">
    <source>
        <dbReference type="SAM" id="Coils"/>
    </source>
</evidence>
<dbReference type="InterPro" id="IPR003593">
    <property type="entry name" value="AAA+_ATPase"/>
</dbReference>
<dbReference type="Gene3D" id="1.20.272.10">
    <property type="match status" value="1"/>
</dbReference>
<feature type="region of interest" description="Disordered" evidence="13">
    <location>
        <begin position="531"/>
        <end position="562"/>
    </location>
</feature>
<evidence type="ECO:0000259" key="14">
    <source>
        <dbReference type="SMART" id="SM00382"/>
    </source>
</evidence>
<dbReference type="GO" id="GO:0003887">
    <property type="term" value="F:DNA-directed DNA polymerase activity"/>
    <property type="evidence" value="ECO:0007669"/>
    <property type="project" value="UniProtKB-KW"/>
</dbReference>
<dbReference type="PANTHER" id="PTHR11669:SF0">
    <property type="entry name" value="PROTEIN STICHEL-LIKE 2"/>
    <property type="match status" value="1"/>
</dbReference>
<evidence type="ECO:0000256" key="10">
    <source>
        <dbReference type="ARBA" id="ARBA00022932"/>
    </source>
</evidence>
<keyword evidence="12" id="KW-0175">Coiled coil</keyword>
<dbReference type="EMBL" id="CASHTH010000998">
    <property type="protein sequence ID" value="CAI8009887.1"/>
    <property type="molecule type" value="Genomic_DNA"/>
</dbReference>
<evidence type="ECO:0000256" key="11">
    <source>
        <dbReference type="ARBA" id="ARBA00049244"/>
    </source>
</evidence>
<dbReference type="Proteomes" id="UP001174909">
    <property type="component" value="Unassembled WGS sequence"/>
</dbReference>
<dbReference type="GO" id="GO:0003677">
    <property type="term" value="F:DNA binding"/>
    <property type="evidence" value="ECO:0007669"/>
    <property type="project" value="InterPro"/>
</dbReference>
<dbReference type="InterPro" id="IPR012763">
    <property type="entry name" value="DNA_pol_III_sug/sutau_N"/>
</dbReference>
<evidence type="ECO:0000313" key="15">
    <source>
        <dbReference type="EMBL" id="CAI8009887.1"/>
    </source>
</evidence>
<dbReference type="PANTHER" id="PTHR11669">
    <property type="entry name" value="REPLICATION FACTOR C / DNA POLYMERASE III GAMMA-TAU SUBUNIT"/>
    <property type="match status" value="1"/>
</dbReference>
<dbReference type="CDD" id="cd18137">
    <property type="entry name" value="HLD_clamp_pol_III_gamma_tau"/>
    <property type="match status" value="1"/>
</dbReference>
<dbReference type="SUPFAM" id="SSF82607">
    <property type="entry name" value="YbaB-like"/>
    <property type="match status" value="1"/>
</dbReference>
<evidence type="ECO:0000256" key="3">
    <source>
        <dbReference type="ARBA" id="ARBA00022679"/>
    </source>
</evidence>
<keyword evidence="7" id="KW-0547">Nucleotide-binding</keyword>
<evidence type="ECO:0000256" key="1">
    <source>
        <dbReference type="ARBA" id="ARBA00006360"/>
    </source>
</evidence>
<feature type="region of interest" description="Disordered" evidence="13">
    <location>
        <begin position="373"/>
        <end position="441"/>
    </location>
</feature>
<dbReference type="Pfam" id="PF12169">
    <property type="entry name" value="DNA_pol3_gamma3"/>
    <property type="match status" value="1"/>
</dbReference>
<dbReference type="InterPro" id="IPR050238">
    <property type="entry name" value="DNA_Rep/Repair_Clamp_Loader"/>
</dbReference>
<dbReference type="GO" id="GO:0009360">
    <property type="term" value="C:DNA polymerase III complex"/>
    <property type="evidence" value="ECO:0007669"/>
    <property type="project" value="InterPro"/>
</dbReference>
<evidence type="ECO:0000256" key="9">
    <source>
        <dbReference type="ARBA" id="ARBA00022840"/>
    </source>
</evidence>
<dbReference type="GO" id="GO:0005524">
    <property type="term" value="F:ATP binding"/>
    <property type="evidence" value="ECO:0007669"/>
    <property type="project" value="UniProtKB-KW"/>
</dbReference>
<comment type="caution">
    <text evidence="15">The sequence shown here is derived from an EMBL/GenBank/DDBJ whole genome shotgun (WGS) entry which is preliminary data.</text>
</comment>
<proteinExistence type="inferred from homology"/>
<dbReference type="NCBIfam" id="TIGR00103">
    <property type="entry name" value="DNA_YbaB_EbfC"/>
    <property type="match status" value="1"/>
</dbReference>
<organism evidence="15 16">
    <name type="scientific">Geodia barretti</name>
    <name type="common">Barrett's horny sponge</name>
    <dbReference type="NCBI Taxonomy" id="519541"/>
    <lineage>
        <taxon>Eukaryota</taxon>
        <taxon>Metazoa</taxon>
        <taxon>Porifera</taxon>
        <taxon>Demospongiae</taxon>
        <taxon>Heteroscleromorpha</taxon>
        <taxon>Tetractinellida</taxon>
        <taxon>Astrophorina</taxon>
        <taxon>Geodiidae</taxon>
        <taxon>Geodia</taxon>
    </lineage>
</organism>
<keyword evidence="9" id="KW-0067">ATP-binding</keyword>
<keyword evidence="3" id="KW-0808">Transferase</keyword>
<keyword evidence="10" id="KW-0239">DNA-directed DNA polymerase</keyword>
<dbReference type="InterPro" id="IPR036894">
    <property type="entry name" value="YbaB-like_sf"/>
</dbReference>
<evidence type="ECO:0000256" key="7">
    <source>
        <dbReference type="ARBA" id="ARBA00022741"/>
    </source>
</evidence>
<evidence type="ECO:0000313" key="16">
    <source>
        <dbReference type="Proteomes" id="UP001174909"/>
    </source>
</evidence>
<dbReference type="Pfam" id="PF22608">
    <property type="entry name" value="DNAX_ATPase_lid"/>
    <property type="match status" value="1"/>
</dbReference>
<dbReference type="Pfam" id="PF13177">
    <property type="entry name" value="DNA_pol3_delta2"/>
    <property type="match status" value="1"/>
</dbReference>
<evidence type="ECO:0000256" key="6">
    <source>
        <dbReference type="ARBA" id="ARBA00022723"/>
    </source>
</evidence>
<dbReference type="NCBIfam" id="NF004046">
    <property type="entry name" value="PRK05563.1"/>
    <property type="match status" value="1"/>
</dbReference>
<dbReference type="GO" id="GO:0006261">
    <property type="term" value="P:DNA-templated DNA replication"/>
    <property type="evidence" value="ECO:0007669"/>
    <property type="project" value="TreeGrafter"/>
</dbReference>
<comment type="catalytic activity">
    <reaction evidence="11">
        <text>DNA(n) + a 2'-deoxyribonucleoside 5'-triphosphate = DNA(n+1) + diphosphate</text>
        <dbReference type="Rhea" id="RHEA:22508"/>
        <dbReference type="Rhea" id="RHEA-COMP:17339"/>
        <dbReference type="Rhea" id="RHEA-COMP:17340"/>
        <dbReference type="ChEBI" id="CHEBI:33019"/>
        <dbReference type="ChEBI" id="CHEBI:61560"/>
        <dbReference type="ChEBI" id="CHEBI:173112"/>
        <dbReference type="EC" id="2.7.7.7"/>
    </reaction>
</comment>
<evidence type="ECO:0000256" key="2">
    <source>
        <dbReference type="ARBA" id="ARBA00012417"/>
    </source>
</evidence>
<reference evidence="15" key="1">
    <citation type="submission" date="2023-03" db="EMBL/GenBank/DDBJ databases">
        <authorList>
            <person name="Steffen K."/>
            <person name="Cardenas P."/>
        </authorList>
    </citation>
    <scope>NUCLEOTIDE SEQUENCE</scope>
</reference>
<gene>
    <name evidence="15" type="ORF">GBAR_LOCUS6584</name>
</gene>
<evidence type="ECO:0000256" key="8">
    <source>
        <dbReference type="ARBA" id="ARBA00022833"/>
    </source>
</evidence>
<keyword evidence="8" id="KW-0862">Zinc</keyword>
<feature type="compositionally biased region" description="Basic and acidic residues" evidence="13">
    <location>
        <begin position="388"/>
        <end position="397"/>
    </location>
</feature>
<feature type="domain" description="AAA+ ATPase" evidence="14">
    <location>
        <begin position="39"/>
        <end position="180"/>
    </location>
</feature>
<dbReference type="NCBIfam" id="TIGR02397">
    <property type="entry name" value="dnaX_nterm"/>
    <property type="match status" value="1"/>
</dbReference>
<keyword evidence="4" id="KW-0548">Nucleotidyltransferase</keyword>
<dbReference type="EC" id="2.7.7.7" evidence="2"/>
<dbReference type="AlphaFoldDB" id="A0AA35RGX1"/>
<feature type="compositionally biased region" description="Low complexity" evidence="13">
    <location>
        <begin position="421"/>
        <end position="437"/>
    </location>
</feature>
<dbReference type="GO" id="GO:0046872">
    <property type="term" value="F:metal ion binding"/>
    <property type="evidence" value="ECO:0007669"/>
    <property type="project" value="UniProtKB-KW"/>
</dbReference>
<dbReference type="SUPFAM" id="SSF48019">
    <property type="entry name" value="post-AAA+ oligomerization domain-like"/>
    <property type="match status" value="1"/>
</dbReference>
<sequence>MTTSSQVFYRKWRPGTFSDLAGQEHVGNTLRQAVMQGRVSHSYLFCGTRGSGKTTTARVLSKAVNCLDPRDGDPCEQCAICVSINEGRNLDIIELDAASNRGVEEIREIRDKVHFQPAQNRRKVYIIDEAHMLTREASNAFLKTLEEPPAHVIFILCTTEADRILPTIISRCQRYDFRRLPGQTIYDRLAYITDQEGVAIQPDALRMVARNAGGSMRDALNMLEQLAVSADREITLRDVEEALGLVRSDAYLVLAQKMLAGDTSGSLETINDVVWEGGEPRQLHRQTLEILRSILLLSWDAGDTLDLPPDLLSSLQAEAQKHDASTILRAVRTWGEANLRYDAPSTLPLEIAAAEICRKDVIVAAPEVRAPEVRAPERAAPAQSPPREAPRPPRREAPPANAPARESRPAAAPPARPSPPANAEAPAARSSSPAAAPDSFQGRWEQVVRRLGRDKGSKYNLGALLRDCRPNGVHLSDDAATLVLPFTNVANLDRMQEELNDPRVRDTIEQAIEQFFGERHAFTVTLAGANGDGDRPGAQFRAGQPSIPHRHRPGSASNRGKLAGGSVYTMMNRKMMRQAQQLQNRLAKAQQELEEMSVEGSAGGGVVRVTMTGKQEVTSVIIEPEAAEDIDLLQDLVAAAVNDASNRTQELAAEKMGAVTGGMNIPGLI</sequence>
<feature type="coiled-coil region" evidence="12">
    <location>
        <begin position="572"/>
        <end position="599"/>
    </location>
</feature>
<dbReference type="SUPFAM" id="SSF52540">
    <property type="entry name" value="P-loop containing nucleoside triphosphate hydrolases"/>
    <property type="match status" value="1"/>
</dbReference>